<dbReference type="SUPFAM" id="SSF46894">
    <property type="entry name" value="C-terminal effector domain of the bipartite response regulators"/>
    <property type="match status" value="1"/>
</dbReference>
<dbReference type="InterPro" id="IPR036388">
    <property type="entry name" value="WH-like_DNA-bd_sf"/>
</dbReference>
<sequence length="115" mass="12668">MSLELVMRGESILPMSLVRSMLSEMTLDAKPDQDSPIAEPLLSDAGMHKLSPREVEILGRLMRGEPNKVIAKRLDVTEATIKVHVKAILRKIGAANRTQAALWATEHLAMKSSKP</sequence>
<comment type="caution">
    <text evidence="5">The sequence shown here is derived from an EMBL/GenBank/DDBJ whole genome shotgun (WGS) entry which is preliminary data.</text>
</comment>
<dbReference type="Pfam" id="PF00196">
    <property type="entry name" value="GerE"/>
    <property type="match status" value="1"/>
</dbReference>
<dbReference type="InterPro" id="IPR016032">
    <property type="entry name" value="Sig_transdc_resp-reg_C-effctor"/>
</dbReference>
<dbReference type="PANTHER" id="PTHR44688:SF16">
    <property type="entry name" value="DNA-BINDING TRANSCRIPTIONAL ACTIVATOR DEVR_DOSR"/>
    <property type="match status" value="1"/>
</dbReference>
<protein>
    <submittedName>
        <fullName evidence="5">Response regulator transcription factor</fullName>
    </submittedName>
</protein>
<keyword evidence="2" id="KW-0238">DNA-binding</keyword>
<gene>
    <name evidence="5" type="ORF">FS320_22965</name>
</gene>
<dbReference type="PRINTS" id="PR00038">
    <property type="entry name" value="HTHLUXR"/>
</dbReference>
<keyword evidence="6" id="KW-1185">Reference proteome</keyword>
<keyword evidence="3" id="KW-0804">Transcription</keyword>
<evidence type="ECO:0000256" key="1">
    <source>
        <dbReference type="ARBA" id="ARBA00023015"/>
    </source>
</evidence>
<dbReference type="PANTHER" id="PTHR44688">
    <property type="entry name" value="DNA-BINDING TRANSCRIPTIONAL ACTIVATOR DEVR_DOSR"/>
    <property type="match status" value="1"/>
</dbReference>
<dbReference type="AlphaFoldDB" id="A0A5N7MM66"/>
<dbReference type="PROSITE" id="PS50043">
    <property type="entry name" value="HTH_LUXR_2"/>
    <property type="match status" value="1"/>
</dbReference>
<proteinExistence type="predicted"/>
<reference evidence="5 6" key="1">
    <citation type="journal article" date="2019" name="Syst. Appl. Microbiol.">
        <title>Microvirga tunisiensis sp. nov., a root nodule symbiotic bacterium isolated from Lupinus micranthus and L. luteus grown in Northern Tunisia.</title>
        <authorList>
            <person name="Msaddak A."/>
            <person name="Rejili M."/>
            <person name="Duran D."/>
            <person name="Mars M."/>
            <person name="Palacios J.M."/>
            <person name="Ruiz-Argueso T."/>
            <person name="Rey L."/>
            <person name="Imperial J."/>
        </authorList>
    </citation>
    <scope>NUCLEOTIDE SEQUENCE [LARGE SCALE GENOMIC DNA]</scope>
    <source>
        <strain evidence="5 6">Lmie10</strain>
    </source>
</reference>
<dbReference type="PROSITE" id="PS00622">
    <property type="entry name" value="HTH_LUXR_1"/>
    <property type="match status" value="1"/>
</dbReference>
<accession>A0A5N7MM66</accession>
<organism evidence="5 6">
    <name type="scientific">Microvirga tunisiensis</name>
    <dbReference type="NCBI Taxonomy" id="2108360"/>
    <lineage>
        <taxon>Bacteria</taxon>
        <taxon>Pseudomonadati</taxon>
        <taxon>Pseudomonadota</taxon>
        <taxon>Alphaproteobacteria</taxon>
        <taxon>Hyphomicrobiales</taxon>
        <taxon>Methylobacteriaceae</taxon>
        <taxon>Microvirga</taxon>
    </lineage>
</organism>
<keyword evidence="1" id="KW-0805">Transcription regulation</keyword>
<evidence type="ECO:0000313" key="5">
    <source>
        <dbReference type="EMBL" id="MPR27948.1"/>
    </source>
</evidence>
<dbReference type="InterPro" id="IPR000792">
    <property type="entry name" value="Tscrpt_reg_LuxR_C"/>
</dbReference>
<evidence type="ECO:0000259" key="4">
    <source>
        <dbReference type="PROSITE" id="PS50043"/>
    </source>
</evidence>
<dbReference type="Proteomes" id="UP000403266">
    <property type="component" value="Unassembled WGS sequence"/>
</dbReference>
<dbReference type="EMBL" id="VOSK01000115">
    <property type="protein sequence ID" value="MPR27948.1"/>
    <property type="molecule type" value="Genomic_DNA"/>
</dbReference>
<dbReference type="CDD" id="cd06170">
    <property type="entry name" value="LuxR_C_like"/>
    <property type="match status" value="1"/>
</dbReference>
<evidence type="ECO:0000256" key="2">
    <source>
        <dbReference type="ARBA" id="ARBA00023125"/>
    </source>
</evidence>
<dbReference type="GO" id="GO:0006355">
    <property type="term" value="P:regulation of DNA-templated transcription"/>
    <property type="evidence" value="ECO:0007669"/>
    <property type="project" value="InterPro"/>
</dbReference>
<dbReference type="OrthoDB" id="7826527at2"/>
<dbReference type="GO" id="GO:0003677">
    <property type="term" value="F:DNA binding"/>
    <property type="evidence" value="ECO:0007669"/>
    <property type="project" value="UniProtKB-KW"/>
</dbReference>
<evidence type="ECO:0000313" key="6">
    <source>
        <dbReference type="Proteomes" id="UP000403266"/>
    </source>
</evidence>
<dbReference type="SMART" id="SM00421">
    <property type="entry name" value="HTH_LUXR"/>
    <property type="match status" value="1"/>
</dbReference>
<dbReference type="Gene3D" id="1.10.10.10">
    <property type="entry name" value="Winged helix-like DNA-binding domain superfamily/Winged helix DNA-binding domain"/>
    <property type="match status" value="1"/>
</dbReference>
<evidence type="ECO:0000256" key="3">
    <source>
        <dbReference type="ARBA" id="ARBA00023163"/>
    </source>
</evidence>
<name>A0A5N7MM66_9HYPH</name>
<feature type="domain" description="HTH luxR-type" evidence="4">
    <location>
        <begin position="43"/>
        <end position="108"/>
    </location>
</feature>